<dbReference type="EMBL" id="JAQIZT010000006">
    <property type="protein sequence ID" value="KAJ6995080.1"/>
    <property type="molecule type" value="Genomic_DNA"/>
</dbReference>
<feature type="region of interest" description="Disordered" evidence="1">
    <location>
        <begin position="1"/>
        <end position="35"/>
    </location>
</feature>
<comment type="caution">
    <text evidence="2">The sequence shown here is derived from an EMBL/GenBank/DDBJ whole genome shotgun (WGS) entry which is preliminary data.</text>
</comment>
<sequence length="35" mass="4083">MRAKKSKLHQPSHYKTVITDLSKATKDLRQEDRAT</sequence>
<feature type="compositionally biased region" description="Basic residues" evidence="1">
    <location>
        <begin position="1"/>
        <end position="12"/>
    </location>
</feature>
<name>A0AAD6QR34_9ROSI</name>
<evidence type="ECO:0000313" key="2">
    <source>
        <dbReference type="EMBL" id="KAJ6995080.1"/>
    </source>
</evidence>
<evidence type="ECO:0000256" key="1">
    <source>
        <dbReference type="SAM" id="MobiDB-lite"/>
    </source>
</evidence>
<dbReference type="Proteomes" id="UP001164929">
    <property type="component" value="Chromosome 6"/>
</dbReference>
<protein>
    <submittedName>
        <fullName evidence="2">Uncharacterized protein</fullName>
    </submittedName>
</protein>
<keyword evidence="3" id="KW-1185">Reference proteome</keyword>
<dbReference type="AlphaFoldDB" id="A0AAD6QR34"/>
<evidence type="ECO:0000313" key="3">
    <source>
        <dbReference type="Proteomes" id="UP001164929"/>
    </source>
</evidence>
<proteinExistence type="predicted"/>
<feature type="compositionally biased region" description="Basic and acidic residues" evidence="1">
    <location>
        <begin position="23"/>
        <end position="35"/>
    </location>
</feature>
<accession>A0AAD6QR34</accession>
<gene>
    <name evidence="2" type="ORF">NC653_017771</name>
</gene>
<reference evidence="2" key="1">
    <citation type="journal article" date="2023" name="Mol. Ecol. Resour.">
        <title>Chromosome-level genome assembly of a triploid poplar Populus alba 'Berolinensis'.</title>
        <authorList>
            <person name="Chen S."/>
            <person name="Yu Y."/>
            <person name="Wang X."/>
            <person name="Wang S."/>
            <person name="Zhang T."/>
            <person name="Zhou Y."/>
            <person name="He R."/>
            <person name="Meng N."/>
            <person name="Wang Y."/>
            <person name="Liu W."/>
            <person name="Liu Z."/>
            <person name="Liu J."/>
            <person name="Guo Q."/>
            <person name="Huang H."/>
            <person name="Sederoff R.R."/>
            <person name="Wang G."/>
            <person name="Qu G."/>
            <person name="Chen S."/>
        </authorList>
    </citation>
    <scope>NUCLEOTIDE SEQUENCE</scope>
    <source>
        <strain evidence="2">SC-2020</strain>
    </source>
</reference>
<organism evidence="2 3">
    <name type="scientific">Populus alba x Populus x berolinensis</name>
    <dbReference type="NCBI Taxonomy" id="444605"/>
    <lineage>
        <taxon>Eukaryota</taxon>
        <taxon>Viridiplantae</taxon>
        <taxon>Streptophyta</taxon>
        <taxon>Embryophyta</taxon>
        <taxon>Tracheophyta</taxon>
        <taxon>Spermatophyta</taxon>
        <taxon>Magnoliopsida</taxon>
        <taxon>eudicotyledons</taxon>
        <taxon>Gunneridae</taxon>
        <taxon>Pentapetalae</taxon>
        <taxon>rosids</taxon>
        <taxon>fabids</taxon>
        <taxon>Malpighiales</taxon>
        <taxon>Salicaceae</taxon>
        <taxon>Saliceae</taxon>
        <taxon>Populus</taxon>
    </lineage>
</organism>